<accession>A0A1M4S8W6</accession>
<evidence type="ECO:0000256" key="1">
    <source>
        <dbReference type="ARBA" id="ARBA00022801"/>
    </source>
</evidence>
<dbReference type="OrthoDB" id="286702at2"/>
<organism evidence="3 4">
    <name type="scientific">Desulfofundulus australicus DSM 11792</name>
    <dbReference type="NCBI Taxonomy" id="1121425"/>
    <lineage>
        <taxon>Bacteria</taxon>
        <taxon>Bacillati</taxon>
        <taxon>Bacillota</taxon>
        <taxon>Clostridia</taxon>
        <taxon>Eubacteriales</taxon>
        <taxon>Peptococcaceae</taxon>
        <taxon>Desulfofundulus</taxon>
    </lineage>
</organism>
<dbReference type="InterPro" id="IPR003736">
    <property type="entry name" value="PAAI_dom"/>
</dbReference>
<dbReference type="GO" id="GO:0016289">
    <property type="term" value="F:acyl-CoA hydrolase activity"/>
    <property type="evidence" value="ECO:0007669"/>
    <property type="project" value="TreeGrafter"/>
</dbReference>
<evidence type="ECO:0000313" key="3">
    <source>
        <dbReference type="EMBL" id="SHE28632.1"/>
    </source>
</evidence>
<sequence length="141" mass="15648">MGDEHIFLPEDLKEWLLNDPFPRMLGVEIVELKPGYSRVRLKVTEQMTNIHGITHGGVVFTVADVAFGTASNSRGVPAVGINMNISYLKKSAPGDELVATAREENLTRHTGLYRITVENQRGELVAVASGLVYRQNRQKET</sequence>
<dbReference type="InterPro" id="IPR029069">
    <property type="entry name" value="HotDog_dom_sf"/>
</dbReference>
<dbReference type="EMBL" id="FQUW01000004">
    <property type="protein sequence ID" value="SHE28632.1"/>
    <property type="molecule type" value="Genomic_DNA"/>
</dbReference>
<gene>
    <name evidence="3" type="ORF">SAMN02745218_00031</name>
</gene>
<dbReference type="PANTHER" id="PTHR42856:SF1">
    <property type="entry name" value="ACYL-COENZYME A THIOESTERASE PAAI"/>
    <property type="match status" value="1"/>
</dbReference>
<dbReference type="NCBIfam" id="TIGR00369">
    <property type="entry name" value="unchar_dom_1"/>
    <property type="match status" value="1"/>
</dbReference>
<evidence type="ECO:0000259" key="2">
    <source>
        <dbReference type="Pfam" id="PF03061"/>
    </source>
</evidence>
<dbReference type="SUPFAM" id="SSF54637">
    <property type="entry name" value="Thioesterase/thiol ester dehydrase-isomerase"/>
    <property type="match status" value="1"/>
</dbReference>
<keyword evidence="4" id="KW-1185">Reference proteome</keyword>
<feature type="domain" description="Thioesterase" evidence="2">
    <location>
        <begin position="51"/>
        <end position="125"/>
    </location>
</feature>
<reference evidence="4" key="1">
    <citation type="submission" date="2016-11" db="EMBL/GenBank/DDBJ databases">
        <authorList>
            <person name="Varghese N."/>
            <person name="Submissions S."/>
        </authorList>
    </citation>
    <scope>NUCLEOTIDE SEQUENCE [LARGE SCALE GENOMIC DNA]</scope>
    <source>
        <strain evidence="4">DSM 11792</strain>
    </source>
</reference>
<dbReference type="InterPro" id="IPR052723">
    <property type="entry name" value="Acyl-CoA_thioesterase_PaaI"/>
</dbReference>
<dbReference type="AlphaFoldDB" id="A0A1M4S8W6"/>
<keyword evidence="1" id="KW-0378">Hydrolase</keyword>
<dbReference type="CDD" id="cd03443">
    <property type="entry name" value="PaaI_thioesterase"/>
    <property type="match status" value="1"/>
</dbReference>
<dbReference type="NCBIfam" id="TIGR02286">
    <property type="entry name" value="PaaD"/>
    <property type="match status" value="1"/>
</dbReference>
<dbReference type="Gene3D" id="3.10.129.10">
    <property type="entry name" value="Hotdog Thioesterase"/>
    <property type="match status" value="1"/>
</dbReference>
<protein>
    <submittedName>
        <fullName evidence="3">Acyl-CoA thioesterase</fullName>
    </submittedName>
</protein>
<evidence type="ECO:0000313" key="4">
    <source>
        <dbReference type="Proteomes" id="UP000184196"/>
    </source>
</evidence>
<dbReference type="InterPro" id="IPR006683">
    <property type="entry name" value="Thioestr_dom"/>
</dbReference>
<dbReference type="PANTHER" id="PTHR42856">
    <property type="entry name" value="ACYL-COENZYME A THIOESTERASE PAAI"/>
    <property type="match status" value="1"/>
</dbReference>
<dbReference type="Pfam" id="PF03061">
    <property type="entry name" value="4HBT"/>
    <property type="match status" value="1"/>
</dbReference>
<dbReference type="Proteomes" id="UP000184196">
    <property type="component" value="Unassembled WGS sequence"/>
</dbReference>
<name>A0A1M4S8W6_9FIRM</name>
<dbReference type="RefSeq" id="WP_073162295.1">
    <property type="nucleotide sequence ID" value="NZ_FQUW01000004.1"/>
</dbReference>
<dbReference type="InterPro" id="IPR011973">
    <property type="entry name" value="PaaD"/>
</dbReference>
<proteinExistence type="predicted"/>